<dbReference type="InterPro" id="IPR043449">
    <property type="entry name" value="PHF20-like"/>
</dbReference>
<keyword evidence="2" id="KW-0597">Phosphoprotein</keyword>
<dbReference type="PANTHER" id="PTHR15856:SF27">
    <property type="entry name" value="PHD FINGER PROTEIN 20"/>
    <property type="match status" value="1"/>
</dbReference>
<dbReference type="Gene3D" id="2.30.30.140">
    <property type="match status" value="2"/>
</dbReference>
<dbReference type="InterPro" id="IPR019786">
    <property type="entry name" value="Zinc_finger_PHD-type_CS"/>
</dbReference>
<keyword evidence="13" id="KW-0804">Transcription</keyword>
<keyword evidence="8" id="KW-0156">Chromatin regulator</keyword>
<dbReference type="AGR" id="Xenbase:XB-GENE-960341"/>
<feature type="compositionally biased region" description="Basic and acidic residues" evidence="16">
    <location>
        <begin position="578"/>
        <end position="592"/>
    </location>
</feature>
<evidence type="ECO:0000256" key="15">
    <source>
        <dbReference type="ARBA" id="ARBA00068742"/>
    </source>
</evidence>
<feature type="compositionally biased region" description="Basic and acidic residues" evidence="16">
    <location>
        <begin position="482"/>
        <end position="520"/>
    </location>
</feature>
<reference evidence="18" key="2">
    <citation type="submission" date="2021-03" db="UniProtKB">
        <authorList>
            <consortium name="Ensembl"/>
        </authorList>
    </citation>
    <scope>IDENTIFICATION</scope>
</reference>
<keyword evidence="9" id="KW-0007">Acetylation</keyword>
<evidence type="ECO:0000256" key="10">
    <source>
        <dbReference type="ARBA" id="ARBA00023015"/>
    </source>
</evidence>
<evidence type="ECO:0000256" key="4">
    <source>
        <dbReference type="ARBA" id="ARBA00022737"/>
    </source>
</evidence>
<accession>A0A803K467</accession>
<reference evidence="18" key="1">
    <citation type="journal article" date="2010" name="Science">
        <title>The genome of the Western clawed frog Xenopus tropicalis.</title>
        <authorList>
            <person name="Hellsten U."/>
            <person name="Harland R.M."/>
            <person name="Gilchrist M.J."/>
            <person name="Hendrix D."/>
            <person name="Jurka J."/>
            <person name="Kapitonov V."/>
            <person name="Ovcharenko I."/>
            <person name="Putnam N.H."/>
            <person name="Shu S."/>
            <person name="Taher L."/>
            <person name="Blitz I.L."/>
            <person name="Blumberg B."/>
            <person name="Dichmann D.S."/>
            <person name="Dubchak I."/>
            <person name="Amaya E."/>
            <person name="Detter J.C."/>
            <person name="Fletcher R."/>
            <person name="Gerhard D.S."/>
            <person name="Goodstein D."/>
            <person name="Graves T."/>
            <person name="Grigoriev I.V."/>
            <person name="Grimwood J."/>
            <person name="Kawashima T."/>
            <person name="Lindquist E."/>
            <person name="Lucas S.M."/>
            <person name="Mead P.E."/>
            <person name="Mitros T."/>
            <person name="Ogino H."/>
            <person name="Ohta Y."/>
            <person name="Poliakov A.V."/>
            <person name="Pollet N."/>
            <person name="Robert J."/>
            <person name="Salamov A."/>
            <person name="Sater A.K."/>
            <person name="Schmutz J."/>
            <person name="Terry A."/>
            <person name="Vize P.D."/>
            <person name="Warren W.C."/>
            <person name="Wells D."/>
            <person name="Wills A."/>
            <person name="Wilson R.K."/>
            <person name="Zimmerman L.B."/>
            <person name="Zorn A.M."/>
            <person name="Grainger R."/>
            <person name="Grammer T."/>
            <person name="Khokha M.K."/>
            <person name="Richardson P.M."/>
            <person name="Rokhsar D.S."/>
        </authorList>
    </citation>
    <scope>NUCLEOTIDE SEQUENCE [LARGE SCALE GENOMIC DNA]</scope>
    <source>
        <strain evidence="18">Nigerian</strain>
    </source>
</reference>
<evidence type="ECO:0000256" key="16">
    <source>
        <dbReference type="SAM" id="MobiDB-lite"/>
    </source>
</evidence>
<evidence type="ECO:0000313" key="19">
    <source>
        <dbReference type="Proteomes" id="UP000008143"/>
    </source>
</evidence>
<name>A0A803K467_XENTR</name>
<keyword evidence="12" id="KW-1015">Disulfide bond</keyword>
<sequence length="987" mass="113442">MKKHPPNRRGISFEVGAQLEARDRLKKWYAAHIEEIDYEEGKVLIHFKRWNHRYDEWFCWDSPYLRPLEKIQLRREGLVEDEQHVVFRVNEQVLACWSDCRFYPAKIISANKDGTYTVKFFDGVVQTVKNIHVKAFSKDQENGPRLKVKEKCREGTSPSDKYRAKFKEQRKSAENTHPVKEKSIAPEKKSSQPEREKKPVVSEKSKIPEKNGVKNEKEDKENISENERESSGDCRQEERSTPSESLKTPLENGDRRKKRDRPTTAPPSDSVSQTLQPVTLELRRRKISIGSEIPTKRSRLDKSTKKSLPASENVKVENGLPEELHPEADDICETEDTLSPLSLSSCESQEKLSENEEKTTAPLTEEEGVSQEPNVTSMETQEVHTESLTPSNTEQSEAKTPTETDDFVELSVNDVPSSTPDMKAEENNSTESKQNQEVPSVPDTPLQISLRSSPQDGKAERLGEKRRHSMHASYTSNSHRPSLKEKSKENQIQKTHSKSDKQSESVKDKEKIREKLKDSLNLKARKKKKKKKKPRLENSGSEENLDISKELSPKKTQVIKQSPDFKPSSQVKSAPLRSSEHGRRKDTGRLSDEDTLSDSCTESLLWSDDDDNNEEIDVTNADEELEEEPGDCEIVRCMCEVQDENDFMIQCEECLCWQHGVCMGLLEDNVPEKYKCYICQDPPGQRLSLKYWYDKEWLDKGHMHGLSCLEENYSHQNARKIVATHQLLGDVQRVIEVLHGLQLKMSILQSKEHPDLKFWGQPWKQQAVNDKCYIRRSLEENSCKGDSTNHRTYNGAVDKPSPIPSVEESYITSEHCYQKPRTYYPAVEQRLVVETRSSALDGGVERIRQSREDSIAERLGWELDRELIKTESESKHNYCKVRECLSKRNPPQESTHPQPTDISDGGVSSQIQWQLNLLAHLESLQDEVTHRMDFIEKELDVLESFLDYTGELEPPEPLARLPQLKHRIKQLLTDLGKVEQIALYCST</sequence>
<keyword evidence="6" id="KW-0862">Zinc</keyword>
<dbReference type="Gene3D" id="3.30.40.10">
    <property type="entry name" value="Zinc/RING finger domain, C3HC4 (zinc finger)"/>
    <property type="match status" value="1"/>
</dbReference>
<dbReference type="Pfam" id="PF20826">
    <property type="entry name" value="PHD_5"/>
    <property type="match status" value="1"/>
</dbReference>
<feature type="compositionally biased region" description="Polar residues" evidence="16">
    <location>
        <begin position="446"/>
        <end position="455"/>
    </location>
</feature>
<reference evidence="20" key="3">
    <citation type="submission" date="2025-04" db="UniProtKB">
        <authorList>
            <consortium name="RefSeq"/>
        </authorList>
    </citation>
    <scope>IDENTIFICATION</scope>
    <source>
        <strain evidence="20">Nigerian</strain>
        <tissue evidence="20">Liver and blood</tissue>
    </source>
</reference>
<dbReference type="InterPro" id="IPR041297">
    <property type="entry name" value="Crb2_Tudor"/>
</dbReference>
<keyword evidence="11" id="KW-0238">DNA-binding</keyword>
<dbReference type="InterPro" id="IPR022255">
    <property type="entry name" value="PHF20_AT-hook"/>
</dbReference>
<feature type="region of interest" description="Disordered" evidence="16">
    <location>
        <begin position="887"/>
        <end position="906"/>
    </location>
</feature>
<dbReference type="CDD" id="cd20104">
    <property type="entry name" value="MBT_PHF20L1-like"/>
    <property type="match status" value="1"/>
</dbReference>
<dbReference type="Proteomes" id="UP000008143">
    <property type="component" value="Chromosome 10"/>
</dbReference>
<feature type="domain" description="Tudor" evidence="17">
    <location>
        <begin position="85"/>
        <end position="141"/>
    </location>
</feature>
<dbReference type="CTD" id="51230"/>
<dbReference type="OrthoDB" id="161570at2759"/>
<evidence type="ECO:0000256" key="13">
    <source>
        <dbReference type="ARBA" id="ARBA00023163"/>
    </source>
</evidence>
<dbReference type="InterPro" id="IPR002999">
    <property type="entry name" value="Tudor"/>
</dbReference>
<dbReference type="SUPFAM" id="SSF63748">
    <property type="entry name" value="Tudor/PWWP/MBT"/>
    <property type="match status" value="2"/>
</dbReference>
<feature type="compositionally biased region" description="Polar residues" evidence="16">
    <location>
        <begin position="371"/>
        <end position="395"/>
    </location>
</feature>
<proteinExistence type="predicted"/>
<keyword evidence="3" id="KW-0479">Metal-binding</keyword>
<dbReference type="InterPro" id="IPR011011">
    <property type="entry name" value="Znf_FYVE_PHD"/>
</dbReference>
<feature type="compositionally biased region" description="Polar residues" evidence="16">
    <location>
        <begin position="266"/>
        <end position="277"/>
    </location>
</feature>
<evidence type="ECO:0000256" key="14">
    <source>
        <dbReference type="ARBA" id="ARBA00023242"/>
    </source>
</evidence>
<feature type="compositionally biased region" description="Polar residues" evidence="16">
    <location>
        <begin position="889"/>
        <end position="906"/>
    </location>
</feature>
<dbReference type="Bgee" id="ENSXETG00000025472">
    <property type="expression patterns" value="Expressed in 4-cell stage embryo and 13 other cell types or tissues"/>
</dbReference>
<evidence type="ECO:0000256" key="9">
    <source>
        <dbReference type="ARBA" id="ARBA00022990"/>
    </source>
</evidence>
<dbReference type="CDD" id="cd20453">
    <property type="entry name" value="Tudor_PHF20"/>
    <property type="match status" value="1"/>
</dbReference>
<evidence type="ECO:0000256" key="3">
    <source>
        <dbReference type="ARBA" id="ARBA00022723"/>
    </source>
</evidence>
<feature type="compositionally biased region" description="Basic and acidic residues" evidence="16">
    <location>
        <begin position="294"/>
        <end position="304"/>
    </location>
</feature>
<feature type="compositionally biased region" description="Basic and acidic residues" evidence="16">
    <location>
        <begin position="348"/>
        <end position="359"/>
    </location>
</feature>
<evidence type="ECO:0000256" key="5">
    <source>
        <dbReference type="ARBA" id="ARBA00022771"/>
    </source>
</evidence>
<evidence type="ECO:0000313" key="18">
    <source>
        <dbReference type="Ensembl" id="ENSXETP00000115083"/>
    </source>
</evidence>
<keyword evidence="14" id="KW-0539">Nucleus</keyword>
<feature type="compositionally biased region" description="Polar residues" evidence="16">
    <location>
        <begin position="427"/>
        <end position="438"/>
    </location>
</feature>
<feature type="compositionally biased region" description="Polar residues" evidence="16">
    <location>
        <begin position="337"/>
        <end position="347"/>
    </location>
</feature>
<dbReference type="AlphaFoldDB" id="A0A803K467"/>
<dbReference type="GO" id="GO:0006325">
    <property type="term" value="P:chromatin organization"/>
    <property type="evidence" value="ECO:0007669"/>
    <property type="project" value="UniProtKB-KW"/>
</dbReference>
<dbReference type="SUPFAM" id="SSF57903">
    <property type="entry name" value="FYVE/PHD zinc finger"/>
    <property type="match status" value="1"/>
</dbReference>
<keyword evidence="5" id="KW-0863">Zinc-finger</keyword>
<evidence type="ECO:0000313" key="21">
    <source>
        <dbReference type="Xenbase" id="XB-GENE-960341"/>
    </source>
</evidence>
<dbReference type="GO" id="GO:0008270">
    <property type="term" value="F:zinc ion binding"/>
    <property type="evidence" value="ECO:0007669"/>
    <property type="project" value="UniProtKB-KW"/>
</dbReference>
<evidence type="ECO:0000256" key="7">
    <source>
        <dbReference type="ARBA" id="ARBA00022843"/>
    </source>
</evidence>
<feature type="region of interest" description="Disordered" evidence="16">
    <location>
        <begin position="140"/>
        <end position="615"/>
    </location>
</feature>
<feature type="compositionally biased region" description="Basic residues" evidence="16">
    <location>
        <begin position="523"/>
        <end position="534"/>
    </location>
</feature>
<dbReference type="PANTHER" id="PTHR15856">
    <property type="entry name" value="PHD FINGER PROTEIN 20-RELATED"/>
    <property type="match status" value="1"/>
</dbReference>
<dbReference type="PROSITE" id="PS01359">
    <property type="entry name" value="ZF_PHD_1"/>
    <property type="match status" value="1"/>
</dbReference>
<evidence type="ECO:0000256" key="11">
    <source>
        <dbReference type="ARBA" id="ARBA00023125"/>
    </source>
</evidence>
<dbReference type="GO" id="GO:0005654">
    <property type="term" value="C:nucleoplasm"/>
    <property type="evidence" value="ECO:0007669"/>
    <property type="project" value="UniProtKB-ARBA"/>
</dbReference>
<protein>
    <recommendedName>
        <fullName evidence="15">PHD finger protein 20</fullName>
    </recommendedName>
</protein>
<dbReference type="GeneTree" id="ENSGT00940000156477"/>
<keyword evidence="19" id="KW-1185">Reference proteome</keyword>
<dbReference type="FunFam" id="3.30.40.10:FF:000196">
    <property type="entry name" value="PHD finger protein 20 (Predicted)"/>
    <property type="match status" value="1"/>
</dbReference>
<dbReference type="GeneID" id="100126218"/>
<dbReference type="FunFam" id="2.30.30.140:FF:000043">
    <property type="entry name" value="PHD finger protein 20 (Predicted)"/>
    <property type="match status" value="1"/>
</dbReference>
<keyword evidence="7" id="KW-0832">Ubl conjugation</keyword>
<keyword evidence="10" id="KW-0805">Transcription regulation</keyword>
<dbReference type="RefSeq" id="XP_004918560.1">
    <property type="nucleotide sequence ID" value="XM_004918503.4"/>
</dbReference>
<dbReference type="Xenbase" id="XB-GENE-960341">
    <property type="gene designation" value="phf20"/>
</dbReference>
<evidence type="ECO:0000313" key="20">
    <source>
        <dbReference type="RefSeq" id="XP_004918560.1"/>
    </source>
</evidence>
<evidence type="ECO:0000256" key="1">
    <source>
        <dbReference type="ARBA" id="ARBA00004123"/>
    </source>
</evidence>
<evidence type="ECO:0000256" key="6">
    <source>
        <dbReference type="ARBA" id="ARBA00022833"/>
    </source>
</evidence>
<dbReference type="SMART" id="SM00333">
    <property type="entry name" value="TUDOR"/>
    <property type="match status" value="2"/>
</dbReference>
<keyword evidence="4" id="KW-0677">Repeat</keyword>
<comment type="subcellular location">
    <subcellularLocation>
        <location evidence="1">Nucleus</location>
    </subcellularLocation>
</comment>
<evidence type="ECO:0000259" key="17">
    <source>
        <dbReference type="SMART" id="SM00333"/>
    </source>
</evidence>
<dbReference type="Pfam" id="PF12618">
    <property type="entry name" value="PHF20_AT-hook"/>
    <property type="match status" value="1"/>
</dbReference>
<feature type="domain" description="Tudor" evidence="17">
    <location>
        <begin position="11"/>
        <end position="71"/>
    </location>
</feature>
<gene>
    <name evidence="18 20 21" type="primary">phf20</name>
</gene>
<feature type="compositionally biased region" description="Basic and acidic residues" evidence="16">
    <location>
        <begin position="140"/>
        <end position="241"/>
    </location>
</feature>
<evidence type="ECO:0000256" key="12">
    <source>
        <dbReference type="ARBA" id="ARBA00023157"/>
    </source>
</evidence>
<dbReference type="InterPro" id="IPR013083">
    <property type="entry name" value="Znf_RING/FYVE/PHD"/>
</dbReference>
<evidence type="ECO:0000256" key="2">
    <source>
        <dbReference type="ARBA" id="ARBA00022553"/>
    </source>
</evidence>
<dbReference type="Ensembl" id="ENSXETT00000108885">
    <property type="protein sequence ID" value="ENSXETP00000115083"/>
    <property type="gene ID" value="ENSXETG00000025472"/>
</dbReference>
<dbReference type="Pfam" id="PF18115">
    <property type="entry name" value="Tudor_3"/>
    <property type="match status" value="1"/>
</dbReference>
<dbReference type="GO" id="GO:0003677">
    <property type="term" value="F:DNA binding"/>
    <property type="evidence" value="ECO:0007669"/>
    <property type="project" value="UniProtKB-KW"/>
</dbReference>
<evidence type="ECO:0000256" key="8">
    <source>
        <dbReference type="ARBA" id="ARBA00022853"/>
    </source>
</evidence>
<dbReference type="FunFam" id="2.30.30.140:FF:000049">
    <property type="entry name" value="PHD finger protein 20 (Predicted)"/>
    <property type="match status" value="1"/>
</dbReference>
<organism evidence="18">
    <name type="scientific">Xenopus tropicalis</name>
    <name type="common">Western clawed frog</name>
    <name type="synonym">Silurana tropicalis</name>
    <dbReference type="NCBI Taxonomy" id="8364"/>
    <lineage>
        <taxon>Eukaryota</taxon>
        <taxon>Metazoa</taxon>
        <taxon>Chordata</taxon>
        <taxon>Craniata</taxon>
        <taxon>Vertebrata</taxon>
        <taxon>Euteleostomi</taxon>
        <taxon>Amphibia</taxon>
        <taxon>Batrachia</taxon>
        <taxon>Anura</taxon>
        <taxon>Pipoidea</taxon>
        <taxon>Pipidae</taxon>
        <taxon>Xenopodinae</taxon>
        <taxon>Xenopus</taxon>
        <taxon>Silurana</taxon>
    </lineage>
</organism>